<dbReference type="RefSeq" id="XP_065330630.1">
    <property type="nucleotide sequence ID" value="XM_065474558.1"/>
</dbReference>
<evidence type="ECO:0000313" key="2">
    <source>
        <dbReference type="EMBL" id="WUR04485.1"/>
    </source>
</evidence>
<evidence type="ECO:0000313" key="3">
    <source>
        <dbReference type="Proteomes" id="UP001334084"/>
    </source>
</evidence>
<reference evidence="2" key="1">
    <citation type="journal article" date="2024" name="BMC Genomics">
        <title>Functional annotation of a divergent genome using sequence and structure-based similarity.</title>
        <authorList>
            <person name="Svedberg D."/>
            <person name="Winiger R.R."/>
            <person name="Berg A."/>
            <person name="Sharma H."/>
            <person name="Tellgren-Roth C."/>
            <person name="Debrunner-Vossbrinck B.A."/>
            <person name="Vossbrinck C.R."/>
            <person name="Barandun J."/>
        </authorList>
    </citation>
    <scope>NUCLEOTIDE SEQUENCE</scope>
    <source>
        <strain evidence="2">Illinois isolate</strain>
    </source>
</reference>
<dbReference type="AlphaFoldDB" id="A0AAX4JEN8"/>
<sequence>MFLKTLIYFPFEYCKLFFFVKHRENNICEVFIGVSNTADKLSDYRFFLSRNIDFLFISKTHFEDIKRYFTMTIKNGRLLQKVNIEDHEKIRDLASEITNKKLYKNLIACAKYYKFTFDMQVYKNFCFEIISFKKKTQVLSWEHSQSICLDREDLYGILDLISKKSLDMNKDNFDKLCDILDQFTCLGTSSNLSKFENHGLKESILIMDCLNNTVRKTDTEDNEATATTKCDVPDINIEEENNTELKNKNERFNRNIDKKNMNKNTDDFFDNKSSSDSEDDDNNKKLPFESFDYIFCSATFLSLGLFIWNSFKDSYKKIKILKS</sequence>
<accession>A0AAX4JEN8</accession>
<feature type="region of interest" description="Disordered" evidence="1">
    <location>
        <begin position="256"/>
        <end position="282"/>
    </location>
</feature>
<protein>
    <submittedName>
        <fullName evidence="2">SP-containing membrane protein</fullName>
    </submittedName>
</protein>
<dbReference type="Proteomes" id="UP001334084">
    <property type="component" value="Chromosome 9"/>
</dbReference>
<gene>
    <name evidence="2" type="ORF">VNE69_09040</name>
</gene>
<evidence type="ECO:0000256" key="1">
    <source>
        <dbReference type="SAM" id="MobiDB-lite"/>
    </source>
</evidence>
<dbReference type="EMBL" id="CP142734">
    <property type="protein sequence ID" value="WUR04485.1"/>
    <property type="molecule type" value="Genomic_DNA"/>
</dbReference>
<proteinExistence type="predicted"/>
<feature type="compositionally biased region" description="Basic and acidic residues" evidence="1">
    <location>
        <begin position="256"/>
        <end position="275"/>
    </location>
</feature>
<dbReference type="KEGG" id="vnx:VNE69_09040"/>
<organism evidence="2 3">
    <name type="scientific">Vairimorpha necatrix</name>
    <dbReference type="NCBI Taxonomy" id="6039"/>
    <lineage>
        <taxon>Eukaryota</taxon>
        <taxon>Fungi</taxon>
        <taxon>Fungi incertae sedis</taxon>
        <taxon>Microsporidia</taxon>
        <taxon>Nosematidae</taxon>
        <taxon>Vairimorpha</taxon>
    </lineage>
</organism>
<dbReference type="GeneID" id="90542319"/>
<name>A0AAX4JEN8_9MICR</name>
<keyword evidence="3" id="KW-1185">Reference proteome</keyword>